<dbReference type="GO" id="GO:0005789">
    <property type="term" value="C:endoplasmic reticulum membrane"/>
    <property type="evidence" value="ECO:0007669"/>
    <property type="project" value="UniProtKB-SubCell"/>
</dbReference>
<keyword evidence="5" id="KW-1133">Transmembrane helix</keyword>
<evidence type="ECO:0000256" key="2">
    <source>
        <dbReference type="ARBA" id="ARBA00022448"/>
    </source>
</evidence>
<feature type="non-terminal residue" evidence="11">
    <location>
        <position position="1"/>
    </location>
</feature>
<dbReference type="InterPro" id="IPR058801">
    <property type="entry name" value="PDZD8_N"/>
</dbReference>
<keyword evidence="12" id="KW-1185">Reference proteome</keyword>
<dbReference type="GO" id="GO:0015914">
    <property type="term" value="P:phospholipid transport"/>
    <property type="evidence" value="ECO:0007669"/>
    <property type="project" value="TreeGrafter"/>
</dbReference>
<keyword evidence="2" id="KW-0813">Transport</keyword>
<dbReference type="PANTHER" id="PTHR13466">
    <property type="entry name" value="TEX2 PROTEIN-RELATED"/>
    <property type="match status" value="1"/>
</dbReference>
<feature type="compositionally biased region" description="Low complexity" evidence="9">
    <location>
        <begin position="350"/>
        <end position="367"/>
    </location>
</feature>
<evidence type="ECO:0000256" key="8">
    <source>
        <dbReference type="ARBA" id="ARBA00023136"/>
    </source>
</evidence>
<keyword evidence="8" id="KW-0472">Membrane</keyword>
<dbReference type="GO" id="GO:0008289">
    <property type="term" value="F:lipid binding"/>
    <property type="evidence" value="ECO:0007669"/>
    <property type="project" value="UniProtKB-KW"/>
</dbReference>
<dbReference type="Pfam" id="PF26547">
    <property type="entry name" value="PDZD8_N"/>
    <property type="match status" value="1"/>
</dbReference>
<evidence type="ECO:0000259" key="10">
    <source>
        <dbReference type="PROSITE" id="PS51847"/>
    </source>
</evidence>
<feature type="region of interest" description="Disordered" evidence="9">
    <location>
        <begin position="245"/>
        <end position="442"/>
    </location>
</feature>
<comment type="caution">
    <text evidence="11">The sequence shown here is derived from an EMBL/GenBank/DDBJ whole genome shotgun (WGS) entry which is preliminary data.</text>
</comment>
<evidence type="ECO:0000313" key="12">
    <source>
        <dbReference type="Proteomes" id="UP000749646"/>
    </source>
</evidence>
<organism evidence="11 12">
    <name type="scientific">Modicella reniformis</name>
    <dbReference type="NCBI Taxonomy" id="1440133"/>
    <lineage>
        <taxon>Eukaryota</taxon>
        <taxon>Fungi</taxon>
        <taxon>Fungi incertae sedis</taxon>
        <taxon>Mucoromycota</taxon>
        <taxon>Mortierellomycotina</taxon>
        <taxon>Mortierellomycetes</taxon>
        <taxon>Mortierellales</taxon>
        <taxon>Mortierellaceae</taxon>
        <taxon>Modicella</taxon>
    </lineage>
</organism>
<proteinExistence type="predicted"/>
<dbReference type="EMBL" id="JAAAHW010007056">
    <property type="protein sequence ID" value="KAF9951740.1"/>
    <property type="molecule type" value="Genomic_DNA"/>
</dbReference>
<keyword evidence="7" id="KW-0446">Lipid-binding</keyword>
<evidence type="ECO:0000256" key="7">
    <source>
        <dbReference type="ARBA" id="ARBA00023121"/>
    </source>
</evidence>
<dbReference type="PANTHER" id="PTHR13466:SF19">
    <property type="entry name" value="NUCLEUS-VACUOLE JUNCTION PROTEIN 2"/>
    <property type="match status" value="1"/>
</dbReference>
<dbReference type="Proteomes" id="UP000749646">
    <property type="component" value="Unassembled WGS sequence"/>
</dbReference>
<feature type="region of interest" description="Disordered" evidence="9">
    <location>
        <begin position="523"/>
        <end position="547"/>
    </location>
</feature>
<evidence type="ECO:0000256" key="6">
    <source>
        <dbReference type="ARBA" id="ARBA00023055"/>
    </source>
</evidence>
<evidence type="ECO:0000256" key="5">
    <source>
        <dbReference type="ARBA" id="ARBA00022989"/>
    </source>
</evidence>
<evidence type="ECO:0000256" key="4">
    <source>
        <dbReference type="ARBA" id="ARBA00022824"/>
    </source>
</evidence>
<protein>
    <recommendedName>
        <fullName evidence="10">SMP-LTD domain-containing protein</fullName>
    </recommendedName>
</protein>
<accession>A0A9P6LYN2</accession>
<dbReference type="CDD" id="cd21675">
    <property type="entry name" value="SMP_TEX2"/>
    <property type="match status" value="1"/>
</dbReference>
<keyword evidence="4" id="KW-0256">Endoplasmic reticulum</keyword>
<feature type="compositionally biased region" description="Basic and acidic residues" evidence="9">
    <location>
        <begin position="373"/>
        <end position="383"/>
    </location>
</feature>
<evidence type="ECO:0000313" key="11">
    <source>
        <dbReference type="EMBL" id="KAF9951740.1"/>
    </source>
</evidence>
<name>A0A9P6LYN2_9FUNG</name>
<evidence type="ECO:0000256" key="3">
    <source>
        <dbReference type="ARBA" id="ARBA00022692"/>
    </source>
</evidence>
<dbReference type="GO" id="GO:1990456">
    <property type="term" value="P:mitochondrion-endoplasmic reticulum membrane tethering"/>
    <property type="evidence" value="ECO:0007669"/>
    <property type="project" value="TreeGrafter"/>
</dbReference>
<dbReference type="AlphaFoldDB" id="A0A9P6LYN2"/>
<dbReference type="GO" id="GO:0032865">
    <property type="term" value="C:ERMES complex"/>
    <property type="evidence" value="ECO:0007669"/>
    <property type="project" value="TreeGrafter"/>
</dbReference>
<evidence type="ECO:0000256" key="9">
    <source>
        <dbReference type="SAM" id="MobiDB-lite"/>
    </source>
</evidence>
<keyword evidence="3" id="KW-0812">Transmembrane</keyword>
<reference evidence="11" key="1">
    <citation type="journal article" date="2020" name="Fungal Divers.">
        <title>Resolving the Mortierellaceae phylogeny through synthesis of multi-gene phylogenetics and phylogenomics.</title>
        <authorList>
            <person name="Vandepol N."/>
            <person name="Liber J."/>
            <person name="Desiro A."/>
            <person name="Na H."/>
            <person name="Kennedy M."/>
            <person name="Barry K."/>
            <person name="Grigoriev I.V."/>
            <person name="Miller A.N."/>
            <person name="O'Donnell K."/>
            <person name="Stajich J.E."/>
            <person name="Bonito G."/>
        </authorList>
    </citation>
    <scope>NUCLEOTIDE SEQUENCE</scope>
    <source>
        <strain evidence="11">MES-2147</strain>
    </source>
</reference>
<dbReference type="InterPro" id="IPR031468">
    <property type="entry name" value="SMP_LBD"/>
</dbReference>
<keyword evidence="6" id="KW-0445">Lipid transport</keyword>
<feature type="domain" description="SMP-LTD" evidence="10">
    <location>
        <begin position="41"/>
        <end position="231"/>
    </location>
</feature>
<sequence>FLALLHASKLRKPGKRQVQDKAQFDREAIQNHIRILHSDKHHEHTRWFNSFLGRIFLGVYKTKKIQEIFIAKIKRKTLKLKRPSFLGEIKVRSFNIGHSIPYITRTKLHDLATNGELSAEFHMDYRGGIRVEIEVDVGLKLMTAKPVKVTVVLAVLVKALSGMMTLKIKAPPTNRFWIGFQEPPEMDMVIEPIVADKAIKLNMVISAIKTKIEETMVEAIVLPNMDDYPFFDSRGTGGIFEGDEEVLPESMEESDAESIMMETTTTTGRTNSSSGSTITTSTTDSHHGPRIFASSSPSNGPSKRASTASLRRLASLESSPSADENDSDKDEDNNDDVEISPTKNDPLNQSLTRPTTMTSSSSKKTTPQQDQATTERRKPDFDTFPRSASGGQQRWDSIDSNGSSGSGSSKNDNVDTKLSKDDLSLEGRRGSILSSSSSSSHVGMAGILETENNVRSAAAGSSISQVQGNLAKLNKKIQAPRDESMDEVVEGTVISKPSSISSSKTASILRFKSQAVLENVKKWAKPSSEDRRLSDDDPLLAGKMRSE</sequence>
<feature type="compositionally biased region" description="Low complexity" evidence="9">
    <location>
        <begin position="302"/>
        <end position="322"/>
    </location>
</feature>
<feature type="compositionally biased region" description="Acidic residues" evidence="9">
    <location>
        <begin position="323"/>
        <end position="338"/>
    </location>
</feature>
<gene>
    <name evidence="11" type="ORF">BGZ65_005771</name>
</gene>
<feature type="compositionally biased region" description="Low complexity" evidence="9">
    <location>
        <begin position="263"/>
        <end position="283"/>
    </location>
</feature>
<feature type="compositionally biased region" description="Low complexity" evidence="9">
    <location>
        <begin position="398"/>
        <end position="411"/>
    </location>
</feature>
<feature type="compositionally biased region" description="Basic and acidic residues" evidence="9">
    <location>
        <begin position="412"/>
        <end position="429"/>
    </location>
</feature>
<feature type="compositionally biased region" description="Acidic residues" evidence="9">
    <location>
        <begin position="245"/>
        <end position="256"/>
    </location>
</feature>
<dbReference type="PROSITE" id="PS51847">
    <property type="entry name" value="SMP"/>
    <property type="match status" value="1"/>
</dbReference>
<evidence type="ECO:0000256" key="1">
    <source>
        <dbReference type="ARBA" id="ARBA00004586"/>
    </source>
</evidence>
<comment type="subcellular location">
    <subcellularLocation>
        <location evidence="1">Endoplasmic reticulum membrane</location>
    </subcellularLocation>
</comment>
<dbReference type="OrthoDB" id="26740at2759"/>